<keyword evidence="1" id="KW-1133">Transmembrane helix</keyword>
<reference evidence="2 3" key="1">
    <citation type="submission" date="2021-12" db="EMBL/GenBank/DDBJ databases">
        <title>Genome seq of P8.</title>
        <authorList>
            <person name="Seo T."/>
        </authorList>
    </citation>
    <scope>NUCLEOTIDE SEQUENCE [LARGE SCALE GENOMIC DNA]</scope>
    <source>
        <strain evidence="2 3">P8</strain>
    </source>
</reference>
<keyword evidence="1" id="KW-0812">Transmembrane</keyword>
<proteinExistence type="predicted"/>
<feature type="transmembrane region" description="Helical" evidence="1">
    <location>
        <begin position="6"/>
        <end position="24"/>
    </location>
</feature>
<organism evidence="2 3">
    <name type="scientific">Pelomonas cellulosilytica</name>
    <dbReference type="NCBI Taxonomy" id="2906762"/>
    <lineage>
        <taxon>Bacteria</taxon>
        <taxon>Pseudomonadati</taxon>
        <taxon>Pseudomonadota</taxon>
        <taxon>Betaproteobacteria</taxon>
        <taxon>Burkholderiales</taxon>
        <taxon>Sphaerotilaceae</taxon>
        <taxon>Roseateles</taxon>
    </lineage>
</organism>
<dbReference type="Pfam" id="PF11137">
    <property type="entry name" value="DUF2909"/>
    <property type="match status" value="1"/>
</dbReference>
<gene>
    <name evidence="2" type="ORF">LXT13_10810</name>
</gene>
<dbReference type="InterPro" id="IPR021313">
    <property type="entry name" value="DUF2909"/>
</dbReference>
<protein>
    <submittedName>
        <fullName evidence="2">DUF2909 domain-containing protein</fullName>
    </submittedName>
</protein>
<accession>A0ABS8XWA9</accession>
<comment type="caution">
    <text evidence="2">The sequence shown here is derived from an EMBL/GenBank/DDBJ whole genome shotgun (WGS) entry which is preliminary data.</text>
</comment>
<dbReference type="RefSeq" id="WP_233371921.1">
    <property type="nucleotide sequence ID" value="NZ_JAJTWU010000003.1"/>
</dbReference>
<dbReference type="EMBL" id="JAJTWU010000003">
    <property type="protein sequence ID" value="MCE4554916.1"/>
    <property type="molecule type" value="Genomic_DNA"/>
</dbReference>
<feature type="transmembrane region" description="Helical" evidence="1">
    <location>
        <begin position="36"/>
        <end position="57"/>
    </location>
</feature>
<evidence type="ECO:0000256" key="1">
    <source>
        <dbReference type="SAM" id="Phobius"/>
    </source>
</evidence>
<keyword evidence="3" id="KW-1185">Reference proteome</keyword>
<dbReference type="Proteomes" id="UP001200741">
    <property type="component" value="Unassembled WGS sequence"/>
</dbReference>
<sequence>MNVVIVLAFIGILGALAAAGFFMLRKGGSKGKGDMARALALRVALSVALFLFILLSWQMGWIHPTGLPLKPAT</sequence>
<evidence type="ECO:0000313" key="3">
    <source>
        <dbReference type="Proteomes" id="UP001200741"/>
    </source>
</evidence>
<name>A0ABS8XWA9_9BURK</name>
<evidence type="ECO:0000313" key="2">
    <source>
        <dbReference type="EMBL" id="MCE4554916.1"/>
    </source>
</evidence>
<keyword evidence="1" id="KW-0472">Membrane</keyword>